<feature type="compositionally biased region" description="Basic residues" evidence="1">
    <location>
        <begin position="1"/>
        <end position="15"/>
    </location>
</feature>
<name>A0A7S1YSY0_9STRA</name>
<feature type="compositionally biased region" description="Gly residues" evidence="1">
    <location>
        <begin position="683"/>
        <end position="704"/>
    </location>
</feature>
<feature type="region of interest" description="Disordered" evidence="1">
    <location>
        <begin position="237"/>
        <end position="291"/>
    </location>
</feature>
<feature type="compositionally biased region" description="Polar residues" evidence="1">
    <location>
        <begin position="650"/>
        <end position="661"/>
    </location>
</feature>
<feature type="region of interest" description="Disordered" evidence="1">
    <location>
        <begin position="436"/>
        <end position="465"/>
    </location>
</feature>
<dbReference type="EMBL" id="HBGN01007375">
    <property type="protein sequence ID" value="CAD9318290.1"/>
    <property type="molecule type" value="Transcribed_RNA"/>
</dbReference>
<feature type="compositionally biased region" description="Low complexity" evidence="1">
    <location>
        <begin position="243"/>
        <end position="256"/>
    </location>
</feature>
<feature type="compositionally biased region" description="Low complexity" evidence="1">
    <location>
        <begin position="358"/>
        <end position="371"/>
    </location>
</feature>
<feature type="region of interest" description="Disordered" evidence="1">
    <location>
        <begin position="1"/>
        <end position="22"/>
    </location>
</feature>
<feature type="region of interest" description="Disordered" evidence="1">
    <location>
        <begin position="479"/>
        <end position="788"/>
    </location>
</feature>
<reference evidence="2" key="1">
    <citation type="submission" date="2021-01" db="EMBL/GenBank/DDBJ databases">
        <authorList>
            <person name="Corre E."/>
            <person name="Pelletier E."/>
            <person name="Niang G."/>
            <person name="Scheremetjew M."/>
            <person name="Finn R."/>
            <person name="Kale V."/>
            <person name="Holt S."/>
            <person name="Cochrane G."/>
            <person name="Meng A."/>
            <person name="Brown T."/>
            <person name="Cohen L."/>
        </authorList>
    </citation>
    <scope>NUCLEOTIDE SEQUENCE</scope>
    <source>
        <strain evidence="2">Pop2</strain>
    </source>
</reference>
<dbReference type="AlphaFoldDB" id="A0A7S1YSY0"/>
<organism evidence="2">
    <name type="scientific">Ditylum brightwellii</name>
    <dbReference type="NCBI Taxonomy" id="49249"/>
    <lineage>
        <taxon>Eukaryota</taxon>
        <taxon>Sar</taxon>
        <taxon>Stramenopiles</taxon>
        <taxon>Ochrophyta</taxon>
        <taxon>Bacillariophyta</taxon>
        <taxon>Mediophyceae</taxon>
        <taxon>Lithodesmiophycidae</taxon>
        <taxon>Lithodesmiales</taxon>
        <taxon>Lithodesmiaceae</taxon>
        <taxon>Ditylum</taxon>
    </lineage>
</organism>
<sequence>MPSMKSVKKFTKSKKKDVDRDLEAQKRARELAEELIADAAELDWYNEELAIYDQRQVGTAAGGKTGDSKIGAQDYFLSLDDSALHDEKEIPTGDVDVDLGASQDLVGGETAEAAAAAAAAAASGKGGKSSGKKMKFLRRSKSSKSKSKVPSTPGGGVDDIQDQLSTSRHSSCAPGTHDDYTEDLLGLGGDGISHQLPPPPSASQASVEEFTARRSARVASNKYVADGDTWVENLAVVELPPLSSSKSSSGRSGRSFSIRRSRASSSQNAESDELQAAANATKEEEEPPRLAIRPYFQSLNNGVRVWDEPPSGASNVQYASAEVRKMAEAQMADMRHNAEAVLEARHIAKLMEEERKASSSSNKSSIKLLPKFGKKKKTSSSDKNRGYKTAEDLGITHSPKRGGNGAGDEFGDYDEDMQMAIAMSIGNDGVISRYDEVSERGGEDEALAMAISLSEQEEKRKQQNQQEDLLVKMAIANSRADMVDDRKQSAASVPLEIESNLKPKKEKSKEKKRSSRFRSRRSSSTSKQSHADHTDGNDGGGKMPTKSKTNTVDSDNPFDQYASDISSSSIEVSDRAYPAGTTIDDLLGSTDVNAPRHKSYSQPDGYLGVGYEHGAEERMNMSVTSASSMSTRSEHRRSNFANNRARAYSHETSGSIPSIQSVDFLDVEVPGSKESDNSYSSSVGGGGGVGGDGTGGDGTGGGLESGTDGEASIASVSSALRKKLGDAMITPRKKITTALGQEKGNEKDEAEGDTTSIRSSLSLSSARGRKKKKGEQSLEESANAAGLV</sequence>
<feature type="compositionally biased region" description="Basic residues" evidence="1">
    <location>
        <begin position="130"/>
        <end position="147"/>
    </location>
</feature>
<gene>
    <name evidence="2" type="ORF">DBRI1063_LOCUS4720</name>
</gene>
<feature type="region of interest" description="Disordered" evidence="1">
    <location>
        <begin position="117"/>
        <end position="212"/>
    </location>
</feature>
<feature type="compositionally biased region" description="Low complexity" evidence="1">
    <location>
        <begin position="756"/>
        <end position="766"/>
    </location>
</feature>
<feature type="compositionally biased region" description="Basic and acidic residues" evidence="1">
    <location>
        <begin position="499"/>
        <end position="509"/>
    </location>
</feature>
<dbReference type="PROSITE" id="PS50330">
    <property type="entry name" value="UIM"/>
    <property type="match status" value="1"/>
</dbReference>
<feature type="compositionally biased region" description="Basic residues" evidence="1">
    <location>
        <begin position="510"/>
        <end position="521"/>
    </location>
</feature>
<feature type="region of interest" description="Disordered" evidence="1">
    <location>
        <begin position="353"/>
        <end position="412"/>
    </location>
</feature>
<feature type="compositionally biased region" description="Low complexity" evidence="1">
    <location>
        <begin position="621"/>
        <end position="631"/>
    </location>
</feature>
<proteinExistence type="predicted"/>
<feature type="compositionally biased region" description="Basic and acidic residues" evidence="1">
    <location>
        <begin position="379"/>
        <end position="391"/>
    </location>
</feature>
<dbReference type="InterPro" id="IPR003903">
    <property type="entry name" value="UIM_dom"/>
</dbReference>
<protein>
    <submittedName>
        <fullName evidence="2">Uncharacterized protein</fullName>
    </submittedName>
</protein>
<accession>A0A7S1YSY0</accession>
<evidence type="ECO:0000313" key="2">
    <source>
        <dbReference type="EMBL" id="CAD9318290.1"/>
    </source>
</evidence>
<evidence type="ECO:0000256" key="1">
    <source>
        <dbReference type="SAM" id="MobiDB-lite"/>
    </source>
</evidence>